<reference evidence="1" key="1">
    <citation type="submission" date="2024-06" db="EMBL/GenBank/DDBJ databases">
        <authorList>
            <person name="Yang R."/>
        </authorList>
    </citation>
    <scope>NUCLEOTIDE SEQUENCE</scope>
</reference>
<evidence type="ECO:0000313" key="1">
    <source>
        <dbReference type="EMBL" id="XDG30978.1"/>
    </source>
</evidence>
<organism evidence="1">
    <name type="scientific">Vibrio phage P018-4</name>
    <dbReference type="NCBI Taxonomy" id="3229728"/>
    <lineage>
        <taxon>Viruses</taxon>
        <taxon>Duplodnaviria</taxon>
        <taxon>Heunggongvirae</taxon>
        <taxon>Uroviricota</taxon>
        <taxon>Caudoviricetes</taxon>
    </lineage>
</organism>
<protein>
    <submittedName>
        <fullName evidence="1">Uncharacterized protein</fullName>
    </submittedName>
</protein>
<dbReference type="EMBL" id="PP934186">
    <property type="protein sequence ID" value="XDG30978.1"/>
    <property type="molecule type" value="Genomic_DNA"/>
</dbReference>
<accession>A0AB39AJU3</accession>
<name>A0AB39AJU3_9CAUD</name>
<sequence>MDIKLEDYLTEEEIKDTLRQALRDKFDTYLEQNWERVCNNAAYNVVWKSVDEVIDGTFKQQLEDNVQKVMKNFNEFNLFRKPDAWDREPNSAYKLLMESVQNNKHLIDERVQEVIKGLQPREDWNIDLDCRIGDLILTKLFNEEK</sequence>
<proteinExistence type="predicted"/>